<protein>
    <submittedName>
        <fullName evidence="3 4">Uncharacterized protein isoform X1</fullName>
    </submittedName>
</protein>
<accession>A0AB40A4H6</accession>
<evidence type="ECO:0000256" key="1">
    <source>
        <dbReference type="SAM" id="Phobius"/>
    </source>
</evidence>
<sequence>MPHFDLHNHLYQRRIILHRNLNLGHHHAGDFSDEEDPRKRGILRNTSCRRYREILRSSRQSQLLQGLAILAAVIVVLILMLFVGIKMSIEQMDNPTPREEGLWVGALKLLGLEHEDQLTGESYGQRKQDGFCSPSSLDLRRIFRRMGRVVLNQEQALARMERALGGTGQFRSVALLGPPGVGKTLAANTLRQYFPWPENAHSYLWSTQVPDEASKFRLVRQFAEGLSDCGVNLLIIDNLATCDHGLVPIYNRLILDREGNPNRNQTVLVIYIFNLEVDMYWEQFELLQELPAETTIVNFRFFNQDDLMDCLSSELKREQLILSREKESLVLEEAMEKVQTSGCKSLRQLVLKNGIRL</sequence>
<dbReference type="SUPFAM" id="SSF52540">
    <property type="entry name" value="P-loop containing nucleoside triphosphate hydrolases"/>
    <property type="match status" value="1"/>
</dbReference>
<dbReference type="AlphaFoldDB" id="A0AB40A4H6"/>
<name>A0AB40A4H6_DROSZ</name>
<keyword evidence="1" id="KW-1133">Transmembrane helix</keyword>
<evidence type="ECO:0000313" key="2">
    <source>
        <dbReference type="Proteomes" id="UP001652628"/>
    </source>
</evidence>
<dbReference type="InterPro" id="IPR027417">
    <property type="entry name" value="P-loop_NTPase"/>
</dbReference>
<proteinExistence type="predicted"/>
<dbReference type="Gene3D" id="3.40.50.300">
    <property type="entry name" value="P-loop containing nucleotide triphosphate hydrolases"/>
    <property type="match status" value="1"/>
</dbReference>
<dbReference type="RefSeq" id="XP_070851686.1">
    <property type="nucleotide sequence ID" value="XM_070995585.1"/>
</dbReference>
<dbReference type="GeneID" id="108015900"/>
<gene>
    <name evidence="3 4" type="primary">LOC108015900</name>
</gene>
<keyword evidence="1" id="KW-0472">Membrane</keyword>
<evidence type="ECO:0000313" key="4">
    <source>
        <dbReference type="RefSeq" id="XP_070851686.1"/>
    </source>
</evidence>
<keyword evidence="2" id="KW-1185">Reference proteome</keyword>
<organism evidence="2 3">
    <name type="scientific">Drosophila suzukii</name>
    <name type="common">Spotted-wing drosophila fruit fly</name>
    <dbReference type="NCBI Taxonomy" id="28584"/>
    <lineage>
        <taxon>Eukaryota</taxon>
        <taxon>Metazoa</taxon>
        <taxon>Ecdysozoa</taxon>
        <taxon>Arthropoda</taxon>
        <taxon>Hexapoda</taxon>
        <taxon>Insecta</taxon>
        <taxon>Pterygota</taxon>
        <taxon>Neoptera</taxon>
        <taxon>Endopterygota</taxon>
        <taxon>Diptera</taxon>
        <taxon>Brachycera</taxon>
        <taxon>Muscomorpha</taxon>
        <taxon>Ephydroidea</taxon>
        <taxon>Drosophilidae</taxon>
        <taxon>Drosophila</taxon>
        <taxon>Sophophora</taxon>
    </lineage>
</organism>
<reference evidence="3 4" key="1">
    <citation type="submission" date="2025-05" db="UniProtKB">
        <authorList>
            <consortium name="RefSeq"/>
        </authorList>
    </citation>
    <scope>IDENTIFICATION</scope>
</reference>
<evidence type="ECO:0000313" key="3">
    <source>
        <dbReference type="RefSeq" id="XP_036671476.3"/>
    </source>
</evidence>
<keyword evidence="1" id="KW-0812">Transmembrane</keyword>
<dbReference type="RefSeq" id="XP_036671476.3">
    <property type="nucleotide sequence ID" value="XM_036815581.3"/>
</dbReference>
<feature type="transmembrane region" description="Helical" evidence="1">
    <location>
        <begin position="63"/>
        <end position="85"/>
    </location>
</feature>
<dbReference type="Proteomes" id="UP001652628">
    <property type="component" value="Chromosome 3"/>
</dbReference>